<proteinExistence type="predicted"/>
<gene>
    <name evidence="1" type="ORF">C1SCF055_LOCUS35430</name>
</gene>
<accession>A0A9P1DH81</accession>
<name>A0A9P1DH81_9DINO</name>
<dbReference type="AlphaFoldDB" id="A0A9P1DH81"/>
<organism evidence="1">
    <name type="scientific">Cladocopium goreaui</name>
    <dbReference type="NCBI Taxonomy" id="2562237"/>
    <lineage>
        <taxon>Eukaryota</taxon>
        <taxon>Sar</taxon>
        <taxon>Alveolata</taxon>
        <taxon>Dinophyceae</taxon>
        <taxon>Suessiales</taxon>
        <taxon>Symbiodiniaceae</taxon>
        <taxon>Cladocopium</taxon>
    </lineage>
</organism>
<sequence length="193" mass="21341">MEQREDHADGEVIQTDAGLRLVQPCQSEEMCQEPMEQRDQAPGQEVIKADGGLELYRRNLAEDGILADAQTPSEAGTMARPEMDPCLCGAQMPSTGEEDQMDQMDEVKLGMSAANPAMPPAATPVVYLMMGNLQMFPIQGFFMVGQMEQTASVNQLDGCRWCGWQCCCCICECCGCQWDSCQCYQHEMLSGTW</sequence>
<dbReference type="EMBL" id="CAMXCT010004724">
    <property type="protein sequence ID" value="CAI4010130.1"/>
    <property type="molecule type" value="Genomic_DNA"/>
</dbReference>
<reference evidence="1" key="1">
    <citation type="submission" date="2022-10" db="EMBL/GenBank/DDBJ databases">
        <authorList>
            <person name="Chen Y."/>
            <person name="Dougan E. K."/>
            <person name="Chan C."/>
            <person name="Rhodes N."/>
            <person name="Thang M."/>
        </authorList>
    </citation>
    <scope>NUCLEOTIDE SEQUENCE</scope>
</reference>
<dbReference type="EMBL" id="CAMXCT030004724">
    <property type="protein sequence ID" value="CAL4797442.1"/>
    <property type="molecule type" value="Genomic_DNA"/>
</dbReference>
<dbReference type="EMBL" id="CAMXCT020004724">
    <property type="protein sequence ID" value="CAL1163505.1"/>
    <property type="molecule type" value="Genomic_DNA"/>
</dbReference>
<evidence type="ECO:0000313" key="2">
    <source>
        <dbReference type="EMBL" id="CAL4797442.1"/>
    </source>
</evidence>
<evidence type="ECO:0000313" key="1">
    <source>
        <dbReference type="EMBL" id="CAI4010130.1"/>
    </source>
</evidence>
<dbReference type="Proteomes" id="UP001152797">
    <property type="component" value="Unassembled WGS sequence"/>
</dbReference>
<evidence type="ECO:0000313" key="3">
    <source>
        <dbReference type="Proteomes" id="UP001152797"/>
    </source>
</evidence>
<protein>
    <submittedName>
        <fullName evidence="1">Uncharacterized protein</fullName>
    </submittedName>
</protein>
<comment type="caution">
    <text evidence="1">The sequence shown here is derived from an EMBL/GenBank/DDBJ whole genome shotgun (WGS) entry which is preliminary data.</text>
</comment>
<reference evidence="2 3" key="2">
    <citation type="submission" date="2024-05" db="EMBL/GenBank/DDBJ databases">
        <authorList>
            <person name="Chen Y."/>
            <person name="Shah S."/>
            <person name="Dougan E. K."/>
            <person name="Thang M."/>
            <person name="Chan C."/>
        </authorList>
    </citation>
    <scope>NUCLEOTIDE SEQUENCE [LARGE SCALE GENOMIC DNA]</scope>
</reference>
<keyword evidence="3" id="KW-1185">Reference proteome</keyword>